<dbReference type="PANTHER" id="PTHR12510">
    <property type="entry name" value="TROPONIN C-AKIN-1 PROTEIN"/>
    <property type="match status" value="1"/>
</dbReference>
<evidence type="ECO:0000256" key="3">
    <source>
        <dbReference type="ARBA" id="ARBA00023315"/>
    </source>
</evidence>
<evidence type="ECO:0000256" key="4">
    <source>
        <dbReference type="PIRSR" id="PIRSR639126-1"/>
    </source>
</evidence>
<dbReference type="InterPro" id="IPR013024">
    <property type="entry name" value="GGCT-like"/>
</dbReference>
<dbReference type="Proteomes" id="UP001161247">
    <property type="component" value="Chromosome 1"/>
</dbReference>
<feature type="domain" description="Gamma-glutamylcyclotransferase AIG2-like" evidence="6">
    <location>
        <begin position="83"/>
        <end position="192"/>
    </location>
</feature>
<dbReference type="EMBL" id="OX459118">
    <property type="protein sequence ID" value="CAI9090898.1"/>
    <property type="molecule type" value="Genomic_DNA"/>
</dbReference>
<accession>A0AAV1C8L5</accession>
<dbReference type="GO" id="GO:0005829">
    <property type="term" value="C:cytosol"/>
    <property type="evidence" value="ECO:0007669"/>
    <property type="project" value="TreeGrafter"/>
</dbReference>
<organism evidence="7 8">
    <name type="scientific">Oldenlandia corymbosa var. corymbosa</name>
    <dbReference type="NCBI Taxonomy" id="529605"/>
    <lineage>
        <taxon>Eukaryota</taxon>
        <taxon>Viridiplantae</taxon>
        <taxon>Streptophyta</taxon>
        <taxon>Embryophyta</taxon>
        <taxon>Tracheophyta</taxon>
        <taxon>Spermatophyta</taxon>
        <taxon>Magnoliopsida</taxon>
        <taxon>eudicotyledons</taxon>
        <taxon>Gunneridae</taxon>
        <taxon>Pentapetalae</taxon>
        <taxon>asterids</taxon>
        <taxon>lamiids</taxon>
        <taxon>Gentianales</taxon>
        <taxon>Rubiaceae</taxon>
        <taxon>Rubioideae</taxon>
        <taxon>Spermacoceae</taxon>
        <taxon>Hedyotis-Oldenlandia complex</taxon>
        <taxon>Oldenlandia</taxon>
    </lineage>
</organism>
<evidence type="ECO:0000256" key="2">
    <source>
        <dbReference type="ARBA" id="ARBA00008861"/>
    </source>
</evidence>
<dbReference type="GO" id="GO:0016746">
    <property type="term" value="F:acyltransferase activity"/>
    <property type="evidence" value="ECO:0007669"/>
    <property type="project" value="UniProtKB-KW"/>
</dbReference>
<proteinExistence type="inferred from homology"/>
<dbReference type="CDD" id="cd06661">
    <property type="entry name" value="GGCT_like"/>
    <property type="match status" value="1"/>
</dbReference>
<evidence type="ECO:0000256" key="5">
    <source>
        <dbReference type="RuleBase" id="RU367036"/>
    </source>
</evidence>
<reference evidence="7" key="1">
    <citation type="submission" date="2023-03" db="EMBL/GenBank/DDBJ databases">
        <authorList>
            <person name="Julca I."/>
        </authorList>
    </citation>
    <scope>NUCLEOTIDE SEQUENCE</scope>
</reference>
<comment type="function">
    <text evidence="1">Putative gamma-glutamylcyclotransferase.</text>
</comment>
<dbReference type="InterPro" id="IPR036568">
    <property type="entry name" value="GGCT-like_sf"/>
</dbReference>
<dbReference type="InterPro" id="IPR039126">
    <property type="entry name" value="GGACT"/>
</dbReference>
<keyword evidence="3" id="KW-0012">Acyltransferase</keyword>
<name>A0AAV1C8L5_OLDCO</name>
<dbReference type="GO" id="GO:0061929">
    <property type="term" value="F:gamma-glutamylaminecyclotransferase activity"/>
    <property type="evidence" value="ECO:0007669"/>
    <property type="project" value="InterPro"/>
</dbReference>
<comment type="similarity">
    <text evidence="2 5">Belongs to the gamma-glutamylcyclotransferase family.</text>
</comment>
<evidence type="ECO:0000259" key="6">
    <source>
        <dbReference type="Pfam" id="PF06094"/>
    </source>
</evidence>
<evidence type="ECO:0000256" key="1">
    <source>
        <dbReference type="ARBA" id="ARBA00002782"/>
    </source>
</evidence>
<protein>
    <recommendedName>
        <fullName evidence="5">Gamma-glutamylcyclotransferase family protein</fullName>
    </recommendedName>
</protein>
<evidence type="ECO:0000313" key="8">
    <source>
        <dbReference type="Proteomes" id="UP001161247"/>
    </source>
</evidence>
<dbReference type="SUPFAM" id="SSF110857">
    <property type="entry name" value="Gamma-glutamyl cyclotransferase-like"/>
    <property type="match status" value="1"/>
</dbReference>
<dbReference type="Pfam" id="PF06094">
    <property type="entry name" value="GGACT"/>
    <property type="match status" value="1"/>
</dbReference>
<evidence type="ECO:0000313" key="7">
    <source>
        <dbReference type="EMBL" id="CAI9090898.1"/>
    </source>
</evidence>
<gene>
    <name evidence="7" type="ORF">OLC1_LOCUS2952</name>
</gene>
<dbReference type="InterPro" id="IPR009288">
    <property type="entry name" value="AIG2-like_dom"/>
</dbReference>
<dbReference type="Gene3D" id="3.10.490.10">
    <property type="entry name" value="Gamma-glutamyl cyclotransferase-like"/>
    <property type="match status" value="1"/>
</dbReference>
<sequence length="242" mass="27075">MIKSWAALAKAAEIESSSSPNNNKKKCQFPTFKFPNSPQLIPFHANSPSPASHSLRHSPSLLPPSPMDAVKGKIVPEENTRLIFTYGTLKRGFFNHKLMEELFSTRDASFVGEYTTVESFPLVVGPFGIPFLINLKGLGHRVSGELYAVSGRGLARLDELEGITTGHYERLPVEVVDCDGVVVATEVYFAHHGFGEAMWKKSGEVALREYTKEMRARYVKRADRPKDIKFIDQVWKFISSVN</sequence>
<dbReference type="PANTHER" id="PTHR12510:SF15">
    <property type="entry name" value="GAMMA-GLUTAMYLCYCLOTRANSFERASE FAMILY PROTEIN"/>
    <property type="match status" value="1"/>
</dbReference>
<feature type="active site" description="Proton acceptor" evidence="4">
    <location>
        <position position="161"/>
    </location>
</feature>
<keyword evidence="3" id="KW-0808">Transferase</keyword>
<dbReference type="AlphaFoldDB" id="A0AAV1C8L5"/>
<keyword evidence="8" id="KW-1185">Reference proteome</keyword>